<dbReference type="KEGG" id="vg:60321414"/>
<sequence>MTDTTDLDAGEAGRITFLRSTTTTRVETNASGDTEISVTHVARFAAPEGVIPDQVHRYGSQPFAPLFVTARWVDGKLDEIKATGPRRLKSGKVQQPGEMRHAESREQEWRGRSMNPDATDAELTSSYDVRLPRVIADRLASYEMAVAVASSHPAPGAHR</sequence>
<dbReference type="GeneID" id="60321414"/>
<evidence type="ECO:0000313" key="3">
    <source>
        <dbReference type="Proteomes" id="UP000464404"/>
    </source>
</evidence>
<name>A0A6B9LFV5_9CAUD</name>
<keyword evidence="3" id="KW-1185">Reference proteome</keyword>
<proteinExistence type="predicted"/>
<gene>
    <name evidence="2" type="primary">54</name>
    <name evidence="2" type="ORF">PBI_IMVUBU_54</name>
</gene>
<evidence type="ECO:0000256" key="1">
    <source>
        <dbReference type="SAM" id="MobiDB-lite"/>
    </source>
</evidence>
<accession>A0A6B9LFV5</accession>
<dbReference type="RefSeq" id="YP_009950004.1">
    <property type="nucleotide sequence ID" value="NC_051586.1"/>
</dbReference>
<evidence type="ECO:0000313" key="2">
    <source>
        <dbReference type="EMBL" id="QHB37795.1"/>
    </source>
</evidence>
<organism evidence="2 3">
    <name type="scientific">Mycobacterium phage Imvubu</name>
    <dbReference type="NCBI Taxonomy" id="2686233"/>
    <lineage>
        <taxon>Viruses</taxon>
        <taxon>Duplodnaviria</taxon>
        <taxon>Heunggongvirae</taxon>
        <taxon>Uroviricota</taxon>
        <taxon>Caudoviricetes</taxon>
        <taxon>Bclasvirinae</taxon>
        <taxon>Imvubuvirus</taxon>
        <taxon>Imvubuvirus imvubu</taxon>
    </lineage>
</organism>
<feature type="region of interest" description="Disordered" evidence="1">
    <location>
        <begin position="81"/>
        <end position="123"/>
    </location>
</feature>
<dbReference type="EMBL" id="MN813693">
    <property type="protein sequence ID" value="QHB37795.1"/>
    <property type="molecule type" value="Genomic_DNA"/>
</dbReference>
<reference evidence="2 3" key="1">
    <citation type="submission" date="2019-12" db="EMBL/GenBank/DDBJ databases">
        <authorList>
            <person name="Garlena R.A."/>
            <person name="Russell D.A."/>
            <person name="Pope W.H."/>
            <person name="Jacobs-Sera D."/>
            <person name="Hatfull G.F."/>
        </authorList>
    </citation>
    <scope>NUCLEOTIDE SEQUENCE [LARGE SCALE GENOMIC DNA]</scope>
</reference>
<dbReference type="Proteomes" id="UP000464404">
    <property type="component" value="Segment"/>
</dbReference>
<protein>
    <submittedName>
        <fullName evidence="2">Uncharacterized protein</fullName>
    </submittedName>
</protein>
<feature type="compositionally biased region" description="Basic and acidic residues" evidence="1">
    <location>
        <begin position="98"/>
        <end position="111"/>
    </location>
</feature>